<feature type="coiled-coil region" evidence="1">
    <location>
        <begin position="193"/>
        <end position="220"/>
    </location>
</feature>
<feature type="compositionally biased region" description="Basic and acidic residues" evidence="2">
    <location>
        <begin position="303"/>
        <end position="312"/>
    </location>
</feature>
<proteinExistence type="predicted"/>
<evidence type="ECO:0000313" key="3">
    <source>
        <dbReference type="EMBL" id="TFJ85901.1"/>
    </source>
</evidence>
<feature type="coiled-coil region" evidence="1">
    <location>
        <begin position="85"/>
        <end position="157"/>
    </location>
</feature>
<feature type="region of interest" description="Disordered" evidence="2">
    <location>
        <begin position="292"/>
        <end position="312"/>
    </location>
</feature>
<keyword evidence="4" id="KW-1185">Reference proteome</keyword>
<accession>A0A4D9D2D5</accession>
<evidence type="ECO:0000256" key="2">
    <source>
        <dbReference type="SAM" id="MobiDB-lite"/>
    </source>
</evidence>
<sequence>MHTAETKAADRAQGCHLQNKMVENTRAENETLKRQTEEAMHGQHMLSLDKAFLMKELEERKAKHVATQHALTVAEERIQRLLAFREDCTRQLQEVKDEAEAAIQRRVDEERSRAAAEEKTAKVAVQELWERERGLLREERQAACKEAERVRQELQALRYTYDDLVLRCAKQDSTAQATISTLKADATYKALELVRVETQLEGTTQDLRAAQRSVMSLQAQAQTAPRTLEARFAPEKGVGPAPAVADVAAFKRSPTRRECDGRKGPEGEEPFHLMATLQDAQLQIQQLLTSWRGRGQGHGPAGDPRKGGAGEWLGKRGIDRQLSHLMFRMSSHPRKAPKWHMKI</sequence>
<name>A0A4D9D2D5_9STRA</name>
<dbReference type="AlphaFoldDB" id="A0A4D9D2D5"/>
<reference evidence="3 4" key="1">
    <citation type="submission" date="2019-01" db="EMBL/GenBank/DDBJ databases">
        <title>Nuclear Genome Assembly of the Microalgal Biofuel strain Nannochloropsis salina CCMP1776.</title>
        <authorList>
            <person name="Hovde B."/>
        </authorList>
    </citation>
    <scope>NUCLEOTIDE SEQUENCE [LARGE SCALE GENOMIC DNA]</scope>
    <source>
        <strain evidence="3 4">CCMP1776</strain>
    </source>
</reference>
<gene>
    <name evidence="3" type="ORF">NSK_002721</name>
</gene>
<keyword evidence="1" id="KW-0175">Coiled coil</keyword>
<dbReference type="EMBL" id="SDOX01000010">
    <property type="protein sequence ID" value="TFJ85901.1"/>
    <property type="molecule type" value="Genomic_DNA"/>
</dbReference>
<evidence type="ECO:0000313" key="4">
    <source>
        <dbReference type="Proteomes" id="UP000355283"/>
    </source>
</evidence>
<evidence type="ECO:0000256" key="1">
    <source>
        <dbReference type="SAM" id="Coils"/>
    </source>
</evidence>
<comment type="caution">
    <text evidence="3">The sequence shown here is derived from an EMBL/GenBank/DDBJ whole genome shotgun (WGS) entry which is preliminary data.</text>
</comment>
<dbReference type="Proteomes" id="UP000355283">
    <property type="component" value="Unassembled WGS sequence"/>
</dbReference>
<protein>
    <submittedName>
        <fullName evidence="3">Uncharacterized protein</fullName>
    </submittedName>
</protein>
<organism evidence="3 4">
    <name type="scientific">Nannochloropsis salina CCMP1776</name>
    <dbReference type="NCBI Taxonomy" id="1027361"/>
    <lineage>
        <taxon>Eukaryota</taxon>
        <taxon>Sar</taxon>
        <taxon>Stramenopiles</taxon>
        <taxon>Ochrophyta</taxon>
        <taxon>Eustigmatophyceae</taxon>
        <taxon>Eustigmatales</taxon>
        <taxon>Monodopsidaceae</taxon>
        <taxon>Microchloropsis</taxon>
        <taxon>Microchloropsis salina</taxon>
    </lineage>
</organism>